<organism evidence="1 2">
    <name type="scientific">Romanomermis culicivorax</name>
    <name type="common">Nematode worm</name>
    <dbReference type="NCBI Taxonomy" id="13658"/>
    <lineage>
        <taxon>Eukaryota</taxon>
        <taxon>Metazoa</taxon>
        <taxon>Ecdysozoa</taxon>
        <taxon>Nematoda</taxon>
        <taxon>Enoplea</taxon>
        <taxon>Dorylaimia</taxon>
        <taxon>Mermithida</taxon>
        <taxon>Mermithoidea</taxon>
        <taxon>Mermithidae</taxon>
        <taxon>Romanomermis</taxon>
    </lineage>
</organism>
<evidence type="ECO:0000313" key="2">
    <source>
        <dbReference type="WBParaSite" id="nRc.2.0.1.t08527-RA"/>
    </source>
</evidence>
<evidence type="ECO:0000313" key="1">
    <source>
        <dbReference type="Proteomes" id="UP000887565"/>
    </source>
</evidence>
<name>A0A915I324_ROMCU</name>
<protein>
    <submittedName>
        <fullName evidence="2">Uncharacterized protein</fullName>
    </submittedName>
</protein>
<proteinExistence type="predicted"/>
<sequence length="92" mass="10700">MVKPGLQEAPRKVKTNMFNSSTEIAHELPEDVISSLVESFSQPHDWVLNYLDDDKRGTFFFFLMKQGITSLDMVIDICKQLRRNVFSVDKEF</sequence>
<dbReference type="WBParaSite" id="nRc.2.0.1.t08527-RA">
    <property type="protein sequence ID" value="nRc.2.0.1.t08527-RA"/>
    <property type="gene ID" value="nRc.2.0.1.g08527"/>
</dbReference>
<accession>A0A915I324</accession>
<dbReference type="AlphaFoldDB" id="A0A915I324"/>
<reference evidence="2" key="1">
    <citation type="submission" date="2022-11" db="UniProtKB">
        <authorList>
            <consortium name="WormBaseParasite"/>
        </authorList>
    </citation>
    <scope>IDENTIFICATION</scope>
</reference>
<keyword evidence="1" id="KW-1185">Reference proteome</keyword>
<dbReference type="Proteomes" id="UP000887565">
    <property type="component" value="Unplaced"/>
</dbReference>